<protein>
    <submittedName>
        <fullName evidence="2">Uncharacterized protein</fullName>
    </submittedName>
</protein>
<keyword evidence="1" id="KW-0812">Transmembrane</keyword>
<keyword evidence="1" id="KW-1133">Transmembrane helix</keyword>
<keyword evidence="1" id="KW-0472">Membrane</keyword>
<dbReference type="EMBL" id="JAFNEN010000700">
    <property type="protein sequence ID" value="KAG8178373.1"/>
    <property type="molecule type" value="Genomic_DNA"/>
</dbReference>
<feature type="transmembrane region" description="Helical" evidence="1">
    <location>
        <begin position="30"/>
        <end position="51"/>
    </location>
</feature>
<evidence type="ECO:0000313" key="3">
    <source>
        <dbReference type="Proteomes" id="UP000827092"/>
    </source>
</evidence>
<keyword evidence="3" id="KW-1185">Reference proteome</keyword>
<organism evidence="2 3">
    <name type="scientific">Oedothorax gibbosus</name>
    <dbReference type="NCBI Taxonomy" id="931172"/>
    <lineage>
        <taxon>Eukaryota</taxon>
        <taxon>Metazoa</taxon>
        <taxon>Ecdysozoa</taxon>
        <taxon>Arthropoda</taxon>
        <taxon>Chelicerata</taxon>
        <taxon>Arachnida</taxon>
        <taxon>Araneae</taxon>
        <taxon>Araneomorphae</taxon>
        <taxon>Entelegynae</taxon>
        <taxon>Araneoidea</taxon>
        <taxon>Linyphiidae</taxon>
        <taxon>Erigoninae</taxon>
        <taxon>Oedothorax</taxon>
    </lineage>
</organism>
<gene>
    <name evidence="2" type="ORF">JTE90_005266</name>
</gene>
<name>A0AAV6U306_9ARAC</name>
<accession>A0AAV6U306</accession>
<comment type="caution">
    <text evidence="2">The sequence shown here is derived from an EMBL/GenBank/DDBJ whole genome shotgun (WGS) entry which is preliminary data.</text>
</comment>
<proteinExistence type="predicted"/>
<feature type="transmembrane region" description="Helical" evidence="1">
    <location>
        <begin position="72"/>
        <end position="90"/>
    </location>
</feature>
<evidence type="ECO:0000313" key="2">
    <source>
        <dbReference type="EMBL" id="KAG8178373.1"/>
    </source>
</evidence>
<reference evidence="2 3" key="1">
    <citation type="journal article" date="2022" name="Nat. Ecol. Evol.">
        <title>A masculinizing supergene underlies an exaggerated male reproductive morph in a spider.</title>
        <authorList>
            <person name="Hendrickx F."/>
            <person name="De Corte Z."/>
            <person name="Sonet G."/>
            <person name="Van Belleghem S.M."/>
            <person name="Kostlbacher S."/>
            <person name="Vangestel C."/>
        </authorList>
    </citation>
    <scope>NUCLEOTIDE SEQUENCE [LARGE SCALE GENOMIC DNA]</scope>
    <source>
        <strain evidence="2">W744_W776</strain>
    </source>
</reference>
<dbReference type="Proteomes" id="UP000827092">
    <property type="component" value="Unassembled WGS sequence"/>
</dbReference>
<dbReference type="AlphaFoldDB" id="A0AAV6U306"/>
<sequence length="103" mass="10768">MVNGRLSACEKSSQVQPDQMKLPLPSRLSFFQLFAAIVLVSLFTTPADTIARACGHHCMIILKGGQGSSPTMAAAGLVAAGLAYKLMSVMGKNGGGVMVMEPR</sequence>
<evidence type="ECO:0000256" key="1">
    <source>
        <dbReference type="SAM" id="Phobius"/>
    </source>
</evidence>